<evidence type="ECO:0000259" key="9">
    <source>
        <dbReference type="PROSITE" id="PS50928"/>
    </source>
</evidence>
<feature type="transmembrane region" description="Helical" evidence="7">
    <location>
        <begin position="154"/>
        <end position="180"/>
    </location>
</feature>
<dbReference type="InterPro" id="IPR050366">
    <property type="entry name" value="BP-dependent_transpt_permease"/>
</dbReference>
<comment type="caution">
    <text evidence="10">The sequence shown here is derived from an EMBL/GenBank/DDBJ whole genome shotgun (WGS) entry which is preliminary data.</text>
</comment>
<comment type="subcellular location">
    <subcellularLocation>
        <location evidence="1 7">Cell membrane</location>
        <topology evidence="1 7">Multi-pass membrane protein</topology>
    </subcellularLocation>
</comment>
<keyword evidence="6 7" id="KW-0472">Membrane</keyword>
<dbReference type="CDD" id="cd06261">
    <property type="entry name" value="TM_PBP2"/>
    <property type="match status" value="1"/>
</dbReference>
<sequence length="350" mass="36461">MRGWRKISGRRSGSVLDSRKTGVPKGPADTVPRSGIGAQRLAPAVGPEGPDAVKTPADPVAVRRDAAPSPHRGVRSLLERIRVRRPRPAVGVLVSAGIIVLVLGWAAAPRVFAGGDPRSGVPSEKFQEPGAEHWFGTDNLGRDLYTRVVHGAGLSLTATVLAVAIGLVAGSLLGLLSGVVGGTVDTVLMRGVDVLLSIPELLMSLALVTVLGFGTGNVALAVGVALIARFARVMRAEVLRVRGAPYVEAAYASGVRWYVVLVRHVLRNAYAPVAALTAVEFGLAVLAVSSLSFLGYGAAPPTPEWGSLISEGRNYLATAWWLTTLPGLVIVALVLATQRLGRALAGEGLR</sequence>
<dbReference type="SUPFAM" id="SSF161098">
    <property type="entry name" value="MetI-like"/>
    <property type="match status" value="1"/>
</dbReference>
<proteinExistence type="inferred from homology"/>
<keyword evidence="2 7" id="KW-0813">Transport</keyword>
<keyword evidence="3" id="KW-1003">Cell membrane</keyword>
<feature type="transmembrane region" description="Helical" evidence="7">
    <location>
        <begin position="319"/>
        <end position="336"/>
    </location>
</feature>
<evidence type="ECO:0000256" key="6">
    <source>
        <dbReference type="ARBA" id="ARBA00023136"/>
    </source>
</evidence>
<keyword evidence="11" id="KW-1185">Reference proteome</keyword>
<evidence type="ECO:0000256" key="5">
    <source>
        <dbReference type="ARBA" id="ARBA00022989"/>
    </source>
</evidence>
<evidence type="ECO:0000256" key="7">
    <source>
        <dbReference type="RuleBase" id="RU363032"/>
    </source>
</evidence>
<protein>
    <submittedName>
        <fullName evidence="10">ABC transporter permease</fullName>
    </submittedName>
</protein>
<dbReference type="PANTHER" id="PTHR43386:SF1">
    <property type="entry name" value="D,D-DIPEPTIDE TRANSPORT SYSTEM PERMEASE PROTEIN DDPC-RELATED"/>
    <property type="match status" value="1"/>
</dbReference>
<accession>A0A846XCA9</accession>
<feature type="domain" description="ABC transmembrane type-1" evidence="9">
    <location>
        <begin position="152"/>
        <end position="341"/>
    </location>
</feature>
<evidence type="ECO:0000313" key="11">
    <source>
        <dbReference type="Proteomes" id="UP000565715"/>
    </source>
</evidence>
<dbReference type="Pfam" id="PF00528">
    <property type="entry name" value="BPD_transp_1"/>
    <property type="match status" value="1"/>
</dbReference>
<keyword evidence="5 7" id="KW-1133">Transmembrane helix</keyword>
<dbReference type="GO" id="GO:0055085">
    <property type="term" value="P:transmembrane transport"/>
    <property type="evidence" value="ECO:0007669"/>
    <property type="project" value="InterPro"/>
</dbReference>
<dbReference type="Gene3D" id="1.10.3720.10">
    <property type="entry name" value="MetI-like"/>
    <property type="match status" value="1"/>
</dbReference>
<feature type="region of interest" description="Disordered" evidence="8">
    <location>
        <begin position="1"/>
        <end position="56"/>
    </location>
</feature>
<feature type="transmembrane region" description="Helical" evidence="7">
    <location>
        <begin position="201"/>
        <end position="231"/>
    </location>
</feature>
<reference evidence="10 11" key="1">
    <citation type="submission" date="2020-04" db="EMBL/GenBank/DDBJ databases">
        <title>MicrobeNet Type strains.</title>
        <authorList>
            <person name="Nicholson A.C."/>
        </authorList>
    </citation>
    <scope>NUCLEOTIDE SEQUENCE [LARGE SCALE GENOMIC DNA]</scope>
    <source>
        <strain evidence="10 11">DSM 45078</strain>
    </source>
</reference>
<evidence type="ECO:0000256" key="2">
    <source>
        <dbReference type="ARBA" id="ARBA00022448"/>
    </source>
</evidence>
<evidence type="ECO:0000256" key="4">
    <source>
        <dbReference type="ARBA" id="ARBA00022692"/>
    </source>
</evidence>
<feature type="transmembrane region" description="Helical" evidence="7">
    <location>
        <begin position="89"/>
        <end position="108"/>
    </location>
</feature>
<dbReference type="InterPro" id="IPR000515">
    <property type="entry name" value="MetI-like"/>
</dbReference>
<dbReference type="PANTHER" id="PTHR43386">
    <property type="entry name" value="OLIGOPEPTIDE TRANSPORT SYSTEM PERMEASE PROTEIN APPC"/>
    <property type="match status" value="1"/>
</dbReference>
<organism evidence="10 11">
    <name type="scientific">Nocardia speluncae</name>
    <dbReference type="NCBI Taxonomy" id="419477"/>
    <lineage>
        <taxon>Bacteria</taxon>
        <taxon>Bacillati</taxon>
        <taxon>Actinomycetota</taxon>
        <taxon>Actinomycetes</taxon>
        <taxon>Mycobacteriales</taxon>
        <taxon>Nocardiaceae</taxon>
        <taxon>Nocardia</taxon>
    </lineage>
</organism>
<dbReference type="GO" id="GO:0005886">
    <property type="term" value="C:plasma membrane"/>
    <property type="evidence" value="ECO:0007669"/>
    <property type="project" value="UniProtKB-SubCell"/>
</dbReference>
<evidence type="ECO:0000313" key="10">
    <source>
        <dbReference type="EMBL" id="NKY32306.1"/>
    </source>
</evidence>
<name>A0A846XCA9_9NOCA</name>
<dbReference type="EMBL" id="JAAXOO010000001">
    <property type="protein sequence ID" value="NKY32306.1"/>
    <property type="molecule type" value="Genomic_DNA"/>
</dbReference>
<dbReference type="PROSITE" id="PS50928">
    <property type="entry name" value="ABC_TM1"/>
    <property type="match status" value="1"/>
</dbReference>
<keyword evidence="4 7" id="KW-0812">Transmembrane</keyword>
<evidence type="ECO:0000256" key="8">
    <source>
        <dbReference type="SAM" id="MobiDB-lite"/>
    </source>
</evidence>
<comment type="similarity">
    <text evidence="7">Belongs to the binding-protein-dependent transport system permease family.</text>
</comment>
<gene>
    <name evidence="10" type="ORF">HGA13_04360</name>
</gene>
<dbReference type="InterPro" id="IPR035906">
    <property type="entry name" value="MetI-like_sf"/>
</dbReference>
<dbReference type="Proteomes" id="UP000565715">
    <property type="component" value="Unassembled WGS sequence"/>
</dbReference>
<feature type="transmembrane region" description="Helical" evidence="7">
    <location>
        <begin position="273"/>
        <end position="299"/>
    </location>
</feature>
<evidence type="ECO:0000256" key="1">
    <source>
        <dbReference type="ARBA" id="ARBA00004651"/>
    </source>
</evidence>
<dbReference type="AlphaFoldDB" id="A0A846XCA9"/>
<evidence type="ECO:0000256" key="3">
    <source>
        <dbReference type="ARBA" id="ARBA00022475"/>
    </source>
</evidence>